<evidence type="ECO:0000313" key="1">
    <source>
        <dbReference type="EMBL" id="TVU28653.1"/>
    </source>
</evidence>
<dbReference type="EMBL" id="RWGY01000011">
    <property type="protein sequence ID" value="TVU28653.1"/>
    <property type="molecule type" value="Genomic_DNA"/>
</dbReference>
<comment type="caution">
    <text evidence="1">The sequence shown here is derived from an EMBL/GenBank/DDBJ whole genome shotgun (WGS) entry which is preliminary data.</text>
</comment>
<accession>A0A5J9UY27</accession>
<reference evidence="1 2" key="1">
    <citation type="journal article" date="2019" name="Sci. Rep.">
        <title>A high-quality genome of Eragrostis curvula grass provides insights into Poaceae evolution and supports new strategies to enhance forage quality.</title>
        <authorList>
            <person name="Carballo J."/>
            <person name="Santos B.A.C.M."/>
            <person name="Zappacosta D."/>
            <person name="Garbus I."/>
            <person name="Selva J.P."/>
            <person name="Gallo C.A."/>
            <person name="Diaz A."/>
            <person name="Albertini E."/>
            <person name="Caccamo M."/>
            <person name="Echenique V."/>
        </authorList>
    </citation>
    <scope>NUCLEOTIDE SEQUENCE [LARGE SCALE GENOMIC DNA]</scope>
    <source>
        <strain evidence="2">cv. Victoria</strain>
        <tissue evidence="1">Leaf</tissue>
    </source>
</reference>
<organism evidence="1 2">
    <name type="scientific">Eragrostis curvula</name>
    <name type="common">weeping love grass</name>
    <dbReference type="NCBI Taxonomy" id="38414"/>
    <lineage>
        <taxon>Eukaryota</taxon>
        <taxon>Viridiplantae</taxon>
        <taxon>Streptophyta</taxon>
        <taxon>Embryophyta</taxon>
        <taxon>Tracheophyta</taxon>
        <taxon>Spermatophyta</taxon>
        <taxon>Magnoliopsida</taxon>
        <taxon>Liliopsida</taxon>
        <taxon>Poales</taxon>
        <taxon>Poaceae</taxon>
        <taxon>PACMAD clade</taxon>
        <taxon>Chloridoideae</taxon>
        <taxon>Eragrostideae</taxon>
        <taxon>Eragrostidinae</taxon>
        <taxon>Eragrostis</taxon>
    </lineage>
</organism>
<dbReference type="AlphaFoldDB" id="A0A5J9UY27"/>
<keyword evidence="2" id="KW-1185">Reference proteome</keyword>
<evidence type="ECO:0000313" key="2">
    <source>
        <dbReference type="Proteomes" id="UP000324897"/>
    </source>
</evidence>
<dbReference type="Gramene" id="TVU28653">
    <property type="protein sequence ID" value="TVU28653"/>
    <property type="gene ID" value="EJB05_20180"/>
</dbReference>
<gene>
    <name evidence="1" type="ORF">EJB05_20180</name>
</gene>
<dbReference type="Proteomes" id="UP000324897">
    <property type="component" value="Chromosome 1"/>
</dbReference>
<name>A0A5J9UY27_9POAL</name>
<feature type="non-terminal residue" evidence="1">
    <location>
        <position position="1"/>
    </location>
</feature>
<proteinExistence type="predicted"/>
<sequence>MFLPFFLQLRQVLMKCTTEEASTIVSLTGKDLISRYMFKLCMFCLGLSAMLVGGKRWKGARVQGSKMALVNANFAWADLCQNTMIGLDDKRTSPLRFYMDKYNIESQYSSRKRRRAKGAPQLLVGQKRGVAEKRRNREKLPLDQETGRVPLTLNMYPSSTAERGNRLIAFDSVHEAKAAGGRP</sequence>
<protein>
    <submittedName>
        <fullName evidence="1">Uncharacterized protein</fullName>
    </submittedName>
</protein>